<feature type="region of interest" description="Disordered" evidence="6">
    <location>
        <begin position="374"/>
        <end position="413"/>
    </location>
</feature>
<reference evidence="8 10" key="1">
    <citation type="submission" date="2017-11" db="EMBL/GenBank/DDBJ databases">
        <title>Complete genome sequence of Sphingomonas sp. Strain Cra20, a psychrotolerant potential plant growth promoting rhizobacteria.</title>
        <authorList>
            <person name="Luo Y."/>
        </authorList>
    </citation>
    <scope>NUCLEOTIDE SEQUENCE [LARGE SCALE GENOMIC DNA]</scope>
    <source>
        <strain evidence="8 10">Cra20</strain>
    </source>
</reference>
<dbReference type="EMBL" id="CP024923">
    <property type="protein sequence ID" value="ATY33434.1"/>
    <property type="molecule type" value="Genomic_DNA"/>
</dbReference>
<evidence type="ECO:0000256" key="4">
    <source>
        <dbReference type="ARBA" id="ARBA00022989"/>
    </source>
</evidence>
<dbReference type="AlphaFoldDB" id="A0A2K8MFD4"/>
<sequence>MSIPCPGVVDDAFLQSVLGFVDCQAQTLGAAGYQALSAPGSPLSLFLTGLLTLFVAFVGYRMLLGETPGMRDGVLALVKVGIVLAMATSWPAYRTLLYDTVFHGPAELVSSVGAPAGLPGTTGGMATRLELVDQALLALGRLEIAAVNTTGEIRVVDGREVVVPPPQRDPQTIFGPTALGTARWVFLTATIAAFASVRLLAGLLLALGPFFVAFLLFEATRGLFDGWIRALAAAMLGAVAATLLLAVELALLEPWLTELIARREATLPIGGAPTELLAVTSAFALALVAGLGMAARLAVAFRLPPRWRTVPAQIIADLRADSRARAPLAERHAHTPAEQLSRAAAVAEAVAHSQRREAAAAGTGVGGIPAQAAIKTATGRDMPAAAPAPLGQSHRRRTQSRVSAGAARRDSNA</sequence>
<protein>
    <recommendedName>
        <fullName evidence="11">Type IV secretion system protein VirB6</fullName>
    </recommendedName>
</protein>
<dbReference type="KEGG" id="sphc:CVN68_16885"/>
<feature type="transmembrane region" description="Helical" evidence="7">
    <location>
        <begin position="229"/>
        <end position="256"/>
    </location>
</feature>
<evidence type="ECO:0000256" key="6">
    <source>
        <dbReference type="SAM" id="MobiDB-lite"/>
    </source>
</evidence>
<feature type="transmembrane region" description="Helical" evidence="7">
    <location>
        <begin position="43"/>
        <end position="62"/>
    </location>
</feature>
<dbReference type="RefSeq" id="WP_100282390.1">
    <property type="nucleotide sequence ID" value="NZ_CP024923.1"/>
</dbReference>
<gene>
    <name evidence="8" type="ORF">CVN68_11855</name>
    <name evidence="9" type="ORF">CVN68_16885</name>
</gene>
<evidence type="ECO:0000313" key="9">
    <source>
        <dbReference type="EMBL" id="ATY33434.1"/>
    </source>
</evidence>
<dbReference type="KEGG" id="sphc:CVN68_11855"/>
<name>A0A2K8MFD4_9SPHN</name>
<feature type="transmembrane region" description="Helical" evidence="7">
    <location>
        <begin position="74"/>
        <end position="93"/>
    </location>
</feature>
<evidence type="ECO:0000256" key="5">
    <source>
        <dbReference type="ARBA" id="ARBA00023136"/>
    </source>
</evidence>
<comment type="subcellular location">
    <subcellularLocation>
        <location evidence="1">Membrane</location>
        <topology evidence="1">Multi-pass membrane protein</topology>
    </subcellularLocation>
</comment>
<evidence type="ECO:0000256" key="7">
    <source>
        <dbReference type="SAM" id="Phobius"/>
    </source>
</evidence>
<dbReference type="Proteomes" id="UP000229081">
    <property type="component" value="Chromosome"/>
</dbReference>
<evidence type="ECO:0000313" key="8">
    <source>
        <dbReference type="EMBL" id="ATY32583.1"/>
    </source>
</evidence>
<comment type="similarity">
    <text evidence="2">Belongs to the TrbL/VirB6 family.</text>
</comment>
<keyword evidence="5 7" id="KW-0472">Membrane</keyword>
<keyword evidence="4 7" id="KW-1133">Transmembrane helix</keyword>
<keyword evidence="10" id="KW-1185">Reference proteome</keyword>
<proteinExistence type="inferred from homology"/>
<evidence type="ECO:0000256" key="2">
    <source>
        <dbReference type="ARBA" id="ARBA00007802"/>
    </source>
</evidence>
<accession>A0A2K8MFD4</accession>
<evidence type="ECO:0000256" key="1">
    <source>
        <dbReference type="ARBA" id="ARBA00004141"/>
    </source>
</evidence>
<organism evidence="8 10">
    <name type="scientific">Sphingomonas psychrotolerans</name>
    <dbReference type="NCBI Taxonomy" id="1327635"/>
    <lineage>
        <taxon>Bacteria</taxon>
        <taxon>Pseudomonadati</taxon>
        <taxon>Pseudomonadota</taxon>
        <taxon>Alphaproteobacteria</taxon>
        <taxon>Sphingomonadales</taxon>
        <taxon>Sphingomonadaceae</taxon>
        <taxon>Sphingomonas</taxon>
    </lineage>
</organism>
<evidence type="ECO:0000256" key="3">
    <source>
        <dbReference type="ARBA" id="ARBA00022692"/>
    </source>
</evidence>
<dbReference type="InterPro" id="IPR007688">
    <property type="entry name" value="Conjugal_tfr_TrbL/VirB6"/>
</dbReference>
<evidence type="ECO:0008006" key="11">
    <source>
        <dbReference type="Google" id="ProtNLM"/>
    </source>
</evidence>
<feature type="transmembrane region" description="Helical" evidence="7">
    <location>
        <begin position="184"/>
        <end position="217"/>
    </location>
</feature>
<dbReference type="EMBL" id="CP024923">
    <property type="protein sequence ID" value="ATY32583.1"/>
    <property type="molecule type" value="Genomic_DNA"/>
</dbReference>
<evidence type="ECO:0000313" key="10">
    <source>
        <dbReference type="Proteomes" id="UP000229081"/>
    </source>
</evidence>
<dbReference type="GO" id="GO:0016020">
    <property type="term" value="C:membrane"/>
    <property type="evidence" value="ECO:0007669"/>
    <property type="project" value="UniProtKB-SubCell"/>
</dbReference>
<dbReference type="OrthoDB" id="7400974at2"/>
<dbReference type="GO" id="GO:0030255">
    <property type="term" value="P:protein secretion by the type IV secretion system"/>
    <property type="evidence" value="ECO:0007669"/>
    <property type="project" value="InterPro"/>
</dbReference>
<keyword evidence="3 7" id="KW-0812">Transmembrane</keyword>
<dbReference type="Pfam" id="PF04610">
    <property type="entry name" value="TrbL"/>
    <property type="match status" value="1"/>
</dbReference>
<feature type="transmembrane region" description="Helical" evidence="7">
    <location>
        <begin position="276"/>
        <end position="299"/>
    </location>
</feature>